<dbReference type="AlphaFoldDB" id="A0A0J8GLP3"/>
<accession>A0A0J8GLP3</accession>
<keyword evidence="1" id="KW-0812">Transmembrane</keyword>
<organism evidence="2 3">
    <name type="scientific">Catenovulum maritimum</name>
    <dbReference type="NCBI Taxonomy" id="1513271"/>
    <lineage>
        <taxon>Bacteria</taxon>
        <taxon>Pseudomonadati</taxon>
        <taxon>Pseudomonadota</taxon>
        <taxon>Gammaproteobacteria</taxon>
        <taxon>Alteromonadales</taxon>
        <taxon>Alteromonadaceae</taxon>
        <taxon>Catenovulum</taxon>
    </lineage>
</organism>
<proteinExistence type="predicted"/>
<evidence type="ECO:0000313" key="2">
    <source>
        <dbReference type="EMBL" id="KMT63732.1"/>
    </source>
</evidence>
<comment type="caution">
    <text evidence="2">The sequence shown here is derived from an EMBL/GenBank/DDBJ whole genome shotgun (WGS) entry which is preliminary data.</text>
</comment>
<sequence length="140" mass="15626">MRTILSFILASLVVAFLAPIAIEMKFTTVPIGIFVWSLIIVLFLLPFTAFPIYKFITKSCGYSLITVLKSAVASTCLVSFFFVFPFGLERSVVNGNVLVENGSITLIGYGYSFLQWFLFSIVGLIAGFVFYISKIEFRKS</sequence>
<dbReference type="Proteomes" id="UP000037600">
    <property type="component" value="Unassembled WGS sequence"/>
</dbReference>
<keyword evidence="1" id="KW-0472">Membrane</keyword>
<keyword evidence="1" id="KW-1133">Transmembrane helix</keyword>
<gene>
    <name evidence="2" type="ORF">XM47_18090</name>
</gene>
<protein>
    <submittedName>
        <fullName evidence="2">Uncharacterized protein</fullName>
    </submittedName>
</protein>
<reference evidence="2 3" key="1">
    <citation type="submission" date="2015-04" db="EMBL/GenBank/DDBJ databases">
        <title>Draft Genome Sequence of the Novel Agar-Digesting Marine Bacterium Q1.</title>
        <authorList>
            <person name="Li Y."/>
            <person name="Li D."/>
            <person name="Chen G."/>
            <person name="Du Z."/>
        </authorList>
    </citation>
    <scope>NUCLEOTIDE SEQUENCE [LARGE SCALE GENOMIC DNA]</scope>
    <source>
        <strain evidence="2 3">Q1</strain>
    </source>
</reference>
<dbReference type="PATRIC" id="fig|1513271.3.peg.3710"/>
<feature type="transmembrane region" description="Helical" evidence="1">
    <location>
        <begin position="108"/>
        <end position="132"/>
    </location>
</feature>
<keyword evidence="3" id="KW-1185">Reference proteome</keyword>
<feature type="transmembrane region" description="Helical" evidence="1">
    <location>
        <begin position="65"/>
        <end position="88"/>
    </location>
</feature>
<name>A0A0J8GLP3_9ALTE</name>
<feature type="transmembrane region" description="Helical" evidence="1">
    <location>
        <begin position="33"/>
        <end position="53"/>
    </location>
</feature>
<evidence type="ECO:0000313" key="3">
    <source>
        <dbReference type="Proteomes" id="UP000037600"/>
    </source>
</evidence>
<dbReference type="EMBL" id="LAZL01000044">
    <property type="protein sequence ID" value="KMT63732.1"/>
    <property type="molecule type" value="Genomic_DNA"/>
</dbReference>
<evidence type="ECO:0000256" key="1">
    <source>
        <dbReference type="SAM" id="Phobius"/>
    </source>
</evidence>